<dbReference type="GO" id="GO:0032259">
    <property type="term" value="P:methylation"/>
    <property type="evidence" value="ECO:0007669"/>
    <property type="project" value="UniProtKB-KW"/>
</dbReference>
<comment type="catalytic activity">
    <reaction evidence="1">
        <text>a 5'-end (N(7)-methyl 5'-triphosphoguanosine)-ribonucleoside in mRNA + S-adenosyl-L-methionine = a 5'-end (N(7)-methyl 5'-triphosphoguanosine)-(2'-O-methyl-ribonucleoside) in mRNA + S-adenosyl-L-homocysteine + H(+)</text>
        <dbReference type="Rhea" id="RHEA:67020"/>
        <dbReference type="Rhea" id="RHEA-COMP:17167"/>
        <dbReference type="Rhea" id="RHEA-COMP:17168"/>
        <dbReference type="ChEBI" id="CHEBI:15378"/>
        <dbReference type="ChEBI" id="CHEBI:57856"/>
        <dbReference type="ChEBI" id="CHEBI:59789"/>
        <dbReference type="ChEBI" id="CHEBI:156461"/>
        <dbReference type="ChEBI" id="CHEBI:167609"/>
        <dbReference type="EC" id="2.1.1.57"/>
    </reaction>
</comment>
<sequence>MASGLSNDPNDRVHLYNEYKELIYEKVNWLYKSNSVTFSLEECKFIEGPKTTIVNHTEFCDMNLFLQLTEKKNLIETSKSKTVWHEAKVKLLPFEVVKSFTFINKEATKLANIDAAMDFMLTNMEKQGDFTLPIYFADVCAGPGAFSEYLSWKRGWDYKGFGITLKGPNDFTLEKSSCTNFATFQKLYGKNEDGDVRNPENIRDFVDKVRNETDHLGVHLMLSDGSHIEDENYSSYCPEEIMLKNLHLCQCYLALEVLRPHGTFVTKLFEVFTPFSAGLLYLIYLCFERVSILKPVTSRVSTSERYLICNDLRNDARTKDIRRYLATIAEKLWNYRDSPENDILEIVPLNVIKTDKTFYEYLRTSNARIAREQLVSLLKLVEFYKVKAASVTGTIEGTNTINNISSGSVIGSQKKYLTGKCLNYFQIPYEAVSEDSYLLFEFLTLYESEMKQKIPQFNLDAIRSTFNTFKDNYMYCFLASNRNEYPYNFYFAKNNTVYKITKTKRITVNNITLSNDTLIYGELVKEYQEDGTKYRDSLHVIDAISLGTTYLGRYNFKKRLELIERFCKAHNKESDLLRCRRIRPKIFKTLDTLKNDLPSNGETPFDVELPTLGYQSQKEVFKAKSVLIYNITEMTFQKGLNKSYLVSNSNNVVNIRKLYEAL</sequence>
<dbReference type="AlphaFoldDB" id="A0A834I5M6"/>
<dbReference type="EC" id="2.1.1.57" evidence="1"/>
<evidence type="ECO:0000313" key="4">
    <source>
        <dbReference type="Proteomes" id="UP000625711"/>
    </source>
</evidence>
<evidence type="ECO:0000313" key="3">
    <source>
        <dbReference type="EMBL" id="KAF7274434.1"/>
    </source>
</evidence>
<comment type="subcellular location">
    <subcellularLocation>
        <location evidence="1">Nucleus</location>
    </subcellularLocation>
</comment>
<dbReference type="GO" id="GO:0003676">
    <property type="term" value="F:nucleic acid binding"/>
    <property type="evidence" value="ECO:0007669"/>
    <property type="project" value="UniProtKB-UniRule"/>
</dbReference>
<dbReference type="EMBL" id="JAACXV010012823">
    <property type="protein sequence ID" value="KAF7274434.1"/>
    <property type="molecule type" value="Genomic_DNA"/>
</dbReference>
<dbReference type="Gene3D" id="3.40.50.12760">
    <property type="match status" value="1"/>
</dbReference>
<evidence type="ECO:0000256" key="1">
    <source>
        <dbReference type="RuleBase" id="RU368012"/>
    </source>
</evidence>
<keyword evidence="1" id="KW-0539">Nucleus</keyword>
<organism evidence="3 4">
    <name type="scientific">Rhynchophorus ferrugineus</name>
    <name type="common">Red palm weevil</name>
    <name type="synonym">Curculio ferrugineus</name>
    <dbReference type="NCBI Taxonomy" id="354439"/>
    <lineage>
        <taxon>Eukaryota</taxon>
        <taxon>Metazoa</taxon>
        <taxon>Ecdysozoa</taxon>
        <taxon>Arthropoda</taxon>
        <taxon>Hexapoda</taxon>
        <taxon>Insecta</taxon>
        <taxon>Pterygota</taxon>
        <taxon>Neoptera</taxon>
        <taxon>Endopterygota</taxon>
        <taxon>Coleoptera</taxon>
        <taxon>Polyphaga</taxon>
        <taxon>Cucujiformia</taxon>
        <taxon>Curculionidae</taxon>
        <taxon>Dryophthorinae</taxon>
        <taxon>Rhynchophorus</taxon>
    </lineage>
</organism>
<comment type="caution">
    <text evidence="3">The sequence shown here is derived from an EMBL/GenBank/DDBJ whole genome shotgun (WGS) entry which is preliminary data.</text>
</comment>
<dbReference type="SUPFAM" id="SSF53335">
    <property type="entry name" value="S-adenosyl-L-methionine-dependent methyltransferases"/>
    <property type="match status" value="1"/>
</dbReference>
<keyword evidence="1" id="KW-0507">mRNA processing</keyword>
<name>A0A834I5M6_RHYFE</name>
<keyword evidence="1" id="KW-0506">mRNA capping</keyword>
<dbReference type="OrthoDB" id="10251234at2759"/>
<dbReference type="GO" id="GO:0005737">
    <property type="term" value="C:cytoplasm"/>
    <property type="evidence" value="ECO:0007669"/>
    <property type="project" value="TreeGrafter"/>
</dbReference>
<dbReference type="GO" id="GO:0016556">
    <property type="term" value="P:mRNA modification"/>
    <property type="evidence" value="ECO:0007669"/>
    <property type="project" value="UniProtKB-UniRule"/>
</dbReference>
<accession>A0A834I5M6</accession>
<dbReference type="InterPro" id="IPR025816">
    <property type="entry name" value="RrmJ-type_MeTrfase"/>
</dbReference>
<dbReference type="Gene3D" id="3.30.470.30">
    <property type="entry name" value="DNA ligase/mRNA capping enzyme"/>
    <property type="match status" value="1"/>
</dbReference>
<keyword evidence="1" id="KW-0808">Transferase</keyword>
<keyword evidence="1" id="KW-0949">S-adenosyl-L-methionine</keyword>
<dbReference type="GO" id="GO:0006370">
    <property type="term" value="P:7-methylguanosine mRNA capping"/>
    <property type="evidence" value="ECO:0007669"/>
    <property type="project" value="UniProtKB-UniRule"/>
</dbReference>
<gene>
    <name evidence="3" type="ORF">GWI33_012911</name>
</gene>
<dbReference type="PANTHER" id="PTHR16121:SF0">
    <property type="entry name" value="CAP-SPECIFIC MRNA (NUCLEOSIDE-2'-O-)-METHYLTRANSFERASE 1"/>
    <property type="match status" value="1"/>
</dbReference>
<dbReference type="GO" id="GO:0005634">
    <property type="term" value="C:nucleus"/>
    <property type="evidence" value="ECO:0007669"/>
    <property type="project" value="UniProtKB-SubCell"/>
</dbReference>
<dbReference type="Pfam" id="PF01728">
    <property type="entry name" value="FtsJ"/>
    <property type="match status" value="1"/>
</dbReference>
<dbReference type="InterPro" id="IPR002877">
    <property type="entry name" value="RNA_MeTrfase_FtsJ_dom"/>
</dbReference>
<dbReference type="GO" id="GO:0004483">
    <property type="term" value="F:methyltransferase cap1 activity"/>
    <property type="evidence" value="ECO:0007669"/>
    <property type="project" value="UniProtKB-UniRule"/>
</dbReference>
<evidence type="ECO:0000259" key="2">
    <source>
        <dbReference type="PROSITE" id="PS51613"/>
    </source>
</evidence>
<dbReference type="PROSITE" id="PS51613">
    <property type="entry name" value="SAM_MT_RRMJ"/>
    <property type="match status" value="1"/>
</dbReference>
<keyword evidence="4" id="KW-1185">Reference proteome</keyword>
<dbReference type="InterPro" id="IPR029063">
    <property type="entry name" value="SAM-dependent_MTases_sf"/>
</dbReference>
<feature type="domain" description="RrmJ-type SAM-dependent 2'-O-MTase" evidence="2">
    <location>
        <begin position="101"/>
        <end position="313"/>
    </location>
</feature>
<protein>
    <recommendedName>
        <fullName evidence="1">Cap-specific mRNA (nucleoside-2'-O-)-methyltransferase 1</fullName>
        <ecNumber evidence="1">2.1.1.57</ecNumber>
    </recommendedName>
    <alternativeName>
        <fullName evidence="1">Cap1 2'O-ribose methyltransferase 1</fullName>
    </alternativeName>
</protein>
<comment type="function">
    <text evidence="1">S-adenosyl-L-methionine-dependent methyltransferase that mediates RNA cap1 2'-O-ribose methylation to the 5'-cap structure of RNAs. Methylates the ribose of the first nucleotide of a m(7)GpppG-capped mRNA to produce m(7)GpppNmp (cap1).</text>
</comment>
<proteinExistence type="predicted"/>
<keyword evidence="1" id="KW-0489">Methyltransferase</keyword>
<dbReference type="PANTHER" id="PTHR16121">
    <property type="entry name" value="CAP-SPECIFIC MRNA (NUCLEOSIDE-2'-O-)-METHYLTRANSFERASE 1-RELATED"/>
    <property type="match status" value="1"/>
</dbReference>
<reference evidence="3" key="1">
    <citation type="submission" date="2020-08" db="EMBL/GenBank/DDBJ databases">
        <title>Genome sequencing and assembly of the red palm weevil Rhynchophorus ferrugineus.</title>
        <authorList>
            <person name="Dias G.B."/>
            <person name="Bergman C.M."/>
            <person name="Manee M."/>
        </authorList>
    </citation>
    <scope>NUCLEOTIDE SEQUENCE</scope>
    <source>
        <strain evidence="3">AA-2017</strain>
        <tissue evidence="3">Whole larva</tissue>
    </source>
</reference>
<dbReference type="Proteomes" id="UP000625711">
    <property type="component" value="Unassembled WGS sequence"/>
</dbReference>
<dbReference type="InterPro" id="IPR050851">
    <property type="entry name" value="mRNA_Cap_2O-Ribose_MeTrfase"/>
</dbReference>